<sequence length="120" mass="13821">MEKGRYLEEVPKEEMKSSLIATSTYGNSASKIRQEYNASSKYKRTLSLNDRVEKGKVKRIASLELLRVIVAGSSSQMWKEFQTYHVMLRYSTSLAKYRRIMGALPIIIQEIRKMPTDPAN</sequence>
<keyword evidence="2" id="KW-1185">Reference proteome</keyword>
<evidence type="ECO:0000313" key="1">
    <source>
        <dbReference type="EMBL" id="KAF8774761.1"/>
    </source>
</evidence>
<gene>
    <name evidence="1" type="ORF">HNY73_017278</name>
</gene>
<accession>A0A8T0EMK7</accession>
<proteinExistence type="predicted"/>
<protein>
    <submittedName>
        <fullName evidence="1">Uncharacterized protein</fullName>
    </submittedName>
</protein>
<evidence type="ECO:0000313" key="2">
    <source>
        <dbReference type="Proteomes" id="UP000807504"/>
    </source>
</evidence>
<reference evidence="1" key="2">
    <citation type="submission" date="2020-06" db="EMBL/GenBank/DDBJ databases">
        <authorList>
            <person name="Sheffer M."/>
        </authorList>
    </citation>
    <scope>NUCLEOTIDE SEQUENCE</scope>
</reference>
<reference evidence="1" key="1">
    <citation type="journal article" date="2020" name="bioRxiv">
        <title>Chromosome-level reference genome of the European wasp spider Argiope bruennichi: a resource for studies on range expansion and evolutionary adaptation.</title>
        <authorList>
            <person name="Sheffer M.M."/>
            <person name="Hoppe A."/>
            <person name="Krehenwinkel H."/>
            <person name="Uhl G."/>
            <person name="Kuss A.W."/>
            <person name="Jensen L."/>
            <person name="Jensen C."/>
            <person name="Gillespie R.G."/>
            <person name="Hoff K.J."/>
            <person name="Prost S."/>
        </authorList>
    </citation>
    <scope>NUCLEOTIDE SEQUENCE</scope>
</reference>
<name>A0A8T0EMK7_ARGBR</name>
<comment type="caution">
    <text evidence="1">The sequence shown here is derived from an EMBL/GenBank/DDBJ whole genome shotgun (WGS) entry which is preliminary data.</text>
</comment>
<dbReference type="EMBL" id="JABXBU010002227">
    <property type="protein sequence ID" value="KAF8774761.1"/>
    <property type="molecule type" value="Genomic_DNA"/>
</dbReference>
<organism evidence="1 2">
    <name type="scientific">Argiope bruennichi</name>
    <name type="common">Wasp spider</name>
    <name type="synonym">Aranea bruennichi</name>
    <dbReference type="NCBI Taxonomy" id="94029"/>
    <lineage>
        <taxon>Eukaryota</taxon>
        <taxon>Metazoa</taxon>
        <taxon>Ecdysozoa</taxon>
        <taxon>Arthropoda</taxon>
        <taxon>Chelicerata</taxon>
        <taxon>Arachnida</taxon>
        <taxon>Araneae</taxon>
        <taxon>Araneomorphae</taxon>
        <taxon>Entelegynae</taxon>
        <taxon>Araneoidea</taxon>
        <taxon>Araneidae</taxon>
        <taxon>Argiope</taxon>
    </lineage>
</organism>
<dbReference type="Proteomes" id="UP000807504">
    <property type="component" value="Unassembled WGS sequence"/>
</dbReference>
<dbReference type="AlphaFoldDB" id="A0A8T0EMK7"/>